<dbReference type="Pfam" id="PF07811">
    <property type="entry name" value="TadE"/>
    <property type="match status" value="1"/>
</dbReference>
<keyword evidence="1" id="KW-0812">Transmembrane</keyword>
<sequence length="134" mass="13585">MARSERGASAVEFAIILPVLFLVIAGIVDFGRFFFMKIQVTNAAREGVRMAVVMPGPTPDPGPSITARATAAAGGVPSVSVSALATCTAGSTAYASVRVQAPFSWTVMGPAIRMVGGSWGFSGVGSTGVMRCGG</sequence>
<dbReference type="InterPro" id="IPR012495">
    <property type="entry name" value="TadE-like_dom"/>
</dbReference>
<dbReference type="EMBL" id="BAABDC010000003">
    <property type="protein sequence ID" value="GAA3707315.1"/>
    <property type="molecule type" value="Genomic_DNA"/>
</dbReference>
<comment type="caution">
    <text evidence="3">The sequence shown here is derived from an EMBL/GenBank/DDBJ whole genome shotgun (WGS) entry which is preliminary data.</text>
</comment>
<reference evidence="4" key="1">
    <citation type="journal article" date="2019" name="Int. J. Syst. Evol. Microbiol.">
        <title>The Global Catalogue of Microorganisms (GCM) 10K type strain sequencing project: providing services to taxonomists for standard genome sequencing and annotation.</title>
        <authorList>
            <consortium name="The Broad Institute Genomics Platform"/>
            <consortium name="The Broad Institute Genome Sequencing Center for Infectious Disease"/>
            <person name="Wu L."/>
            <person name="Ma J."/>
        </authorList>
    </citation>
    <scope>NUCLEOTIDE SEQUENCE [LARGE SCALE GENOMIC DNA]</scope>
    <source>
        <strain evidence="4">JCM 17125</strain>
    </source>
</reference>
<protein>
    <recommendedName>
        <fullName evidence="2">TadE-like domain-containing protein</fullName>
    </recommendedName>
</protein>
<keyword evidence="1" id="KW-0472">Membrane</keyword>
<gene>
    <name evidence="3" type="ORF">GCM10022399_25070</name>
</gene>
<dbReference type="RefSeq" id="WP_344946707.1">
    <property type="nucleotide sequence ID" value="NZ_BAABDC010000003.1"/>
</dbReference>
<keyword evidence="1" id="KW-1133">Transmembrane helix</keyword>
<accession>A0ABP7DS70</accession>
<name>A0ABP7DS70_9MICO</name>
<evidence type="ECO:0000256" key="1">
    <source>
        <dbReference type="SAM" id="Phobius"/>
    </source>
</evidence>
<evidence type="ECO:0000259" key="2">
    <source>
        <dbReference type="Pfam" id="PF07811"/>
    </source>
</evidence>
<keyword evidence="4" id="KW-1185">Reference proteome</keyword>
<evidence type="ECO:0000313" key="3">
    <source>
        <dbReference type="EMBL" id="GAA3707315.1"/>
    </source>
</evidence>
<dbReference type="Proteomes" id="UP001501468">
    <property type="component" value="Unassembled WGS sequence"/>
</dbReference>
<feature type="domain" description="TadE-like" evidence="2">
    <location>
        <begin position="7"/>
        <end position="49"/>
    </location>
</feature>
<evidence type="ECO:0000313" key="4">
    <source>
        <dbReference type="Proteomes" id="UP001501468"/>
    </source>
</evidence>
<proteinExistence type="predicted"/>
<feature type="transmembrane region" description="Helical" evidence="1">
    <location>
        <begin position="13"/>
        <end position="35"/>
    </location>
</feature>
<organism evidence="3 4">
    <name type="scientific">Terrabacter ginsenosidimutans</name>
    <dbReference type="NCBI Taxonomy" id="490575"/>
    <lineage>
        <taxon>Bacteria</taxon>
        <taxon>Bacillati</taxon>
        <taxon>Actinomycetota</taxon>
        <taxon>Actinomycetes</taxon>
        <taxon>Micrococcales</taxon>
        <taxon>Intrasporangiaceae</taxon>
        <taxon>Terrabacter</taxon>
    </lineage>
</organism>